<gene>
    <name evidence="1" type="ORF">MML48_3g00008696</name>
</gene>
<dbReference type="EMBL" id="CM043017">
    <property type="protein sequence ID" value="KAI4465159.1"/>
    <property type="molecule type" value="Genomic_DNA"/>
</dbReference>
<organism evidence="1 2">
    <name type="scientific">Holotrichia oblita</name>
    <name type="common">Chafer beetle</name>
    <dbReference type="NCBI Taxonomy" id="644536"/>
    <lineage>
        <taxon>Eukaryota</taxon>
        <taxon>Metazoa</taxon>
        <taxon>Ecdysozoa</taxon>
        <taxon>Arthropoda</taxon>
        <taxon>Hexapoda</taxon>
        <taxon>Insecta</taxon>
        <taxon>Pterygota</taxon>
        <taxon>Neoptera</taxon>
        <taxon>Endopterygota</taxon>
        <taxon>Coleoptera</taxon>
        <taxon>Polyphaga</taxon>
        <taxon>Scarabaeiformia</taxon>
        <taxon>Scarabaeidae</taxon>
        <taxon>Melolonthinae</taxon>
        <taxon>Holotrichia</taxon>
    </lineage>
</organism>
<name>A0ACB9TEE7_HOLOL</name>
<keyword evidence="2" id="KW-1185">Reference proteome</keyword>
<accession>A0ACB9TEE7</accession>
<evidence type="ECO:0000313" key="2">
    <source>
        <dbReference type="Proteomes" id="UP001056778"/>
    </source>
</evidence>
<protein>
    <submittedName>
        <fullName evidence="1">Cuticle protein</fullName>
    </submittedName>
</protein>
<dbReference type="Proteomes" id="UP001056778">
    <property type="component" value="Chromosome 3"/>
</dbReference>
<comment type="caution">
    <text evidence="1">The sequence shown here is derived from an EMBL/GenBank/DDBJ whole genome shotgun (WGS) entry which is preliminary data.</text>
</comment>
<reference evidence="1" key="1">
    <citation type="submission" date="2022-04" db="EMBL/GenBank/DDBJ databases">
        <title>Chromosome-scale genome assembly of Holotrichia oblita Faldermann.</title>
        <authorList>
            <person name="Rongchong L."/>
        </authorList>
    </citation>
    <scope>NUCLEOTIDE SEQUENCE</scope>
    <source>
        <strain evidence="1">81SQS9</strain>
    </source>
</reference>
<proteinExistence type="predicted"/>
<evidence type="ECO:0000313" key="1">
    <source>
        <dbReference type="EMBL" id="KAI4465159.1"/>
    </source>
</evidence>
<sequence>MLCTAIISKSKCAKNEDEGRPYEFGFTIDGQQHRHEKKDANGIIQGEFGFITADGIYHVTTYATDENGSFRILSMRNVRVSDPLDGSGGGFGNKVALSDVQGGGQKLQQSTLAPVTPVNQVIYTTTRRPPLIFTTQSTIKPACAGCGYVTRASTTIKPVTQQVYPQIAVNQPYENQIYQNNPQRVNQKLTTSPLSQDTTRLQPFTENDNSYPSVVAQIKNNQPQTQPLPISQNNLVVQINDRSGPKAFSQSYTTQLPYSSGGIGSSQETPIPQQPSPAGPTLSRPISEQPSLFVQPPSFSPRQPQLPNVVSPVPQPLPLVPGNTVNKPPIVLRVPERSKASDIRVENGMILVPNNPPITIMDKYPGMVDGLPKGIEEKDIKDLLYKFNYTIGFHGHYEKGYRDGSKIGGYFVNGRDGISRVITYVADEFGYRPKFRLVNLGLNSPDTPKEETEKTFGLKNFEFMWYPLI</sequence>